<gene>
    <name evidence="1" type="ORF">L2E82_30228</name>
</gene>
<dbReference type="EMBL" id="CM042013">
    <property type="protein sequence ID" value="KAI3739816.1"/>
    <property type="molecule type" value="Genomic_DNA"/>
</dbReference>
<accession>A0ACB9CZY2</accession>
<comment type="caution">
    <text evidence="1">The sequence shown here is derived from an EMBL/GenBank/DDBJ whole genome shotgun (WGS) entry which is preliminary data.</text>
</comment>
<protein>
    <submittedName>
        <fullName evidence="1">Uncharacterized protein</fullName>
    </submittedName>
</protein>
<dbReference type="Proteomes" id="UP001055811">
    <property type="component" value="Linkage Group LG05"/>
</dbReference>
<name>A0ACB9CZY2_CICIN</name>
<reference evidence="2" key="1">
    <citation type="journal article" date="2022" name="Mol. Ecol. Resour.">
        <title>The genomes of chicory, endive, great burdock and yacon provide insights into Asteraceae palaeo-polyploidization history and plant inulin production.</title>
        <authorList>
            <person name="Fan W."/>
            <person name="Wang S."/>
            <person name="Wang H."/>
            <person name="Wang A."/>
            <person name="Jiang F."/>
            <person name="Liu H."/>
            <person name="Zhao H."/>
            <person name="Xu D."/>
            <person name="Zhang Y."/>
        </authorList>
    </citation>
    <scope>NUCLEOTIDE SEQUENCE [LARGE SCALE GENOMIC DNA]</scope>
    <source>
        <strain evidence="2">cv. Punajuju</strain>
    </source>
</reference>
<proteinExistence type="predicted"/>
<keyword evidence="2" id="KW-1185">Reference proteome</keyword>
<evidence type="ECO:0000313" key="2">
    <source>
        <dbReference type="Proteomes" id="UP001055811"/>
    </source>
</evidence>
<sequence>MRGILDRYNRATEPSTSQLQIEMRQEQVELEVLRNEITRLRNENARLMGNNLGGMGVQELIQLEHQLSNGIISVREKKNAMVFEEMEHLKHRERELGYENEIDKLRRYIPLALPPAQPPFLEQTPAAAPSSSAGLSKHDRVSPDTVCYYGSDNTDSETALQLRPPCSDHSKTKESTLTKRESNSSSCRSDDMEL</sequence>
<organism evidence="1 2">
    <name type="scientific">Cichorium intybus</name>
    <name type="common">Chicory</name>
    <dbReference type="NCBI Taxonomy" id="13427"/>
    <lineage>
        <taxon>Eukaryota</taxon>
        <taxon>Viridiplantae</taxon>
        <taxon>Streptophyta</taxon>
        <taxon>Embryophyta</taxon>
        <taxon>Tracheophyta</taxon>
        <taxon>Spermatophyta</taxon>
        <taxon>Magnoliopsida</taxon>
        <taxon>eudicotyledons</taxon>
        <taxon>Gunneridae</taxon>
        <taxon>Pentapetalae</taxon>
        <taxon>asterids</taxon>
        <taxon>campanulids</taxon>
        <taxon>Asterales</taxon>
        <taxon>Asteraceae</taxon>
        <taxon>Cichorioideae</taxon>
        <taxon>Cichorieae</taxon>
        <taxon>Cichoriinae</taxon>
        <taxon>Cichorium</taxon>
    </lineage>
</organism>
<reference evidence="1 2" key="2">
    <citation type="journal article" date="2022" name="Mol. Ecol. Resour.">
        <title>The genomes of chicory, endive, great burdock and yacon provide insights into Asteraceae paleo-polyploidization history and plant inulin production.</title>
        <authorList>
            <person name="Fan W."/>
            <person name="Wang S."/>
            <person name="Wang H."/>
            <person name="Wang A."/>
            <person name="Jiang F."/>
            <person name="Liu H."/>
            <person name="Zhao H."/>
            <person name="Xu D."/>
            <person name="Zhang Y."/>
        </authorList>
    </citation>
    <scope>NUCLEOTIDE SEQUENCE [LARGE SCALE GENOMIC DNA]</scope>
    <source>
        <strain evidence="2">cv. Punajuju</strain>
        <tissue evidence="1">Leaves</tissue>
    </source>
</reference>
<evidence type="ECO:0000313" key="1">
    <source>
        <dbReference type="EMBL" id="KAI3739816.1"/>
    </source>
</evidence>